<dbReference type="InterPro" id="IPR011576">
    <property type="entry name" value="Pyridox_Oxase_N"/>
</dbReference>
<accession>A0ABV2BW46</accession>
<dbReference type="SUPFAM" id="SSF50475">
    <property type="entry name" value="FMN-binding split barrel"/>
    <property type="match status" value="1"/>
</dbReference>
<dbReference type="InterPro" id="IPR024029">
    <property type="entry name" value="Pyridox_Oxase_FMN-dep"/>
</dbReference>
<dbReference type="PANTHER" id="PTHR42815:SF2">
    <property type="entry name" value="FAD-BINDING, PUTATIVE (AFU_ORTHOLOGUE AFUA_6G07600)-RELATED"/>
    <property type="match status" value="1"/>
</dbReference>
<comment type="caution">
    <text evidence="2">The sequence shown here is derived from an EMBL/GenBank/DDBJ whole genome shotgun (WGS) entry which is preliminary data.</text>
</comment>
<evidence type="ECO:0000313" key="2">
    <source>
        <dbReference type="EMBL" id="MET1256172.1"/>
    </source>
</evidence>
<evidence type="ECO:0000313" key="3">
    <source>
        <dbReference type="Proteomes" id="UP001548189"/>
    </source>
</evidence>
<dbReference type="NCBIfam" id="TIGR04025">
    <property type="entry name" value="PPOX_FMN_DR2398"/>
    <property type="match status" value="1"/>
</dbReference>
<reference evidence="2 3" key="1">
    <citation type="submission" date="2024-06" db="EMBL/GenBank/DDBJ databases">
        <authorList>
            <person name="Li F."/>
        </authorList>
    </citation>
    <scope>NUCLEOTIDE SEQUENCE [LARGE SCALE GENOMIC DNA]</scope>
    <source>
        <strain evidence="2 3">GXAS 311</strain>
    </source>
</reference>
<feature type="domain" description="Pyridoxamine 5'-phosphate oxidase N-terminal" evidence="1">
    <location>
        <begin position="31"/>
        <end position="148"/>
    </location>
</feature>
<dbReference type="Pfam" id="PF01243">
    <property type="entry name" value="PNPOx_N"/>
    <property type="match status" value="1"/>
</dbReference>
<name>A0ABV2BW46_9GAMM</name>
<gene>
    <name evidence="2" type="ORF">ABVT43_13615</name>
</gene>
<organism evidence="2 3">
    <name type="scientific">Aliikangiella maris</name>
    <dbReference type="NCBI Taxonomy" id="3162458"/>
    <lineage>
        <taxon>Bacteria</taxon>
        <taxon>Pseudomonadati</taxon>
        <taxon>Pseudomonadota</taxon>
        <taxon>Gammaproteobacteria</taxon>
        <taxon>Oceanospirillales</taxon>
        <taxon>Pleioneaceae</taxon>
        <taxon>Aliikangiella</taxon>
    </lineage>
</organism>
<dbReference type="PANTHER" id="PTHR42815">
    <property type="entry name" value="FAD-BINDING, PUTATIVE (AFU_ORTHOLOGUE AFUA_6G07600)-RELATED"/>
    <property type="match status" value="1"/>
</dbReference>
<dbReference type="EMBL" id="JBEVCJ010000017">
    <property type="protein sequence ID" value="MET1256172.1"/>
    <property type="molecule type" value="Genomic_DNA"/>
</dbReference>
<evidence type="ECO:0000259" key="1">
    <source>
        <dbReference type="Pfam" id="PF01243"/>
    </source>
</evidence>
<sequence>MKITSIEQLESVYGKAVERAYWKEIDYISTHYQQFIEASPFLILATYGEKGVDCSPKGDPAGFVKVLDEKHLLIPDRRGNNRLDSYRNIIANPKVGVIFLVPNVGESIRVSGRAEILIDKELCQLFSMQGKPASSVLKIKVDRVFFQCQKAIARSKIWDATTYGERNELPSAGDMVKYFAERHGIKFDGAAYDDEYPEHLKKTIY</sequence>
<proteinExistence type="predicted"/>
<keyword evidence="3" id="KW-1185">Reference proteome</keyword>
<dbReference type="InterPro" id="IPR012349">
    <property type="entry name" value="Split_barrel_FMN-bd"/>
</dbReference>
<dbReference type="RefSeq" id="WP_353896757.1">
    <property type="nucleotide sequence ID" value="NZ_JBEVCJ010000017.1"/>
</dbReference>
<dbReference type="Proteomes" id="UP001548189">
    <property type="component" value="Unassembled WGS sequence"/>
</dbReference>
<dbReference type="Gene3D" id="2.30.110.10">
    <property type="entry name" value="Electron Transport, Fmn-binding Protein, Chain A"/>
    <property type="match status" value="1"/>
</dbReference>
<protein>
    <submittedName>
        <fullName evidence="2">Pyridoxamine 5'-phosphate oxidase family protein</fullName>
    </submittedName>
</protein>